<gene>
    <name evidence="4" type="ORF">DFH08DRAFT_768324</name>
</gene>
<dbReference type="Proteomes" id="UP001218218">
    <property type="component" value="Unassembled WGS sequence"/>
</dbReference>
<feature type="compositionally biased region" description="Acidic residues" evidence="2">
    <location>
        <begin position="642"/>
        <end position="657"/>
    </location>
</feature>
<dbReference type="CDD" id="cd09917">
    <property type="entry name" value="F-box_SF"/>
    <property type="match status" value="1"/>
</dbReference>
<feature type="compositionally biased region" description="Basic and acidic residues" evidence="2">
    <location>
        <begin position="664"/>
        <end position="677"/>
    </location>
</feature>
<organism evidence="4 5">
    <name type="scientific">Mycena albidolilacea</name>
    <dbReference type="NCBI Taxonomy" id="1033008"/>
    <lineage>
        <taxon>Eukaryota</taxon>
        <taxon>Fungi</taxon>
        <taxon>Dikarya</taxon>
        <taxon>Basidiomycota</taxon>
        <taxon>Agaricomycotina</taxon>
        <taxon>Agaricomycetes</taxon>
        <taxon>Agaricomycetidae</taxon>
        <taxon>Agaricales</taxon>
        <taxon>Marasmiineae</taxon>
        <taxon>Mycenaceae</taxon>
        <taxon>Mycena</taxon>
    </lineage>
</organism>
<keyword evidence="5" id="KW-1185">Reference proteome</keyword>
<feature type="compositionally biased region" description="Polar residues" evidence="2">
    <location>
        <begin position="627"/>
        <end position="641"/>
    </location>
</feature>
<dbReference type="EMBL" id="JARIHO010000005">
    <property type="protein sequence ID" value="KAJ7361388.1"/>
    <property type="molecule type" value="Genomic_DNA"/>
</dbReference>
<comment type="caution">
    <text evidence="4">The sequence shown here is derived from an EMBL/GenBank/DDBJ whole genome shotgun (WGS) entry which is preliminary data.</text>
</comment>
<feature type="region of interest" description="Disordered" evidence="2">
    <location>
        <begin position="551"/>
        <end position="582"/>
    </location>
</feature>
<feature type="domain" description="F-box" evidence="3">
    <location>
        <begin position="49"/>
        <end position="98"/>
    </location>
</feature>
<protein>
    <recommendedName>
        <fullName evidence="3">F-box domain-containing protein</fullName>
    </recommendedName>
</protein>
<evidence type="ECO:0000259" key="3">
    <source>
        <dbReference type="PROSITE" id="PS50181"/>
    </source>
</evidence>
<dbReference type="PROSITE" id="PS50181">
    <property type="entry name" value="FBOX"/>
    <property type="match status" value="1"/>
</dbReference>
<dbReference type="Pfam" id="PF00646">
    <property type="entry name" value="F-box"/>
    <property type="match status" value="1"/>
</dbReference>
<dbReference type="InterPro" id="IPR036047">
    <property type="entry name" value="F-box-like_dom_sf"/>
</dbReference>
<accession>A0AAD7F0C6</accession>
<sequence>MDVDPPAESSKRRTTRTATKKRKADKVESDVISSSAPKKPRITKKQGRLAGLLSISLDIVFEIFGNLQPLDVLRLSRTSKEFRELLMHKSSRSIWRSSLNNVKDLPPCPPNMTEPQWISLTFDPVCQVCQKIARKVDWDLYIRICGKCAKTCLKYQISGFLPRNTEPQAVDFIALIPTRSDTSRAYRMMYFPPELEKVKTAFNAIKDAEEKQKFVEERKELIETLVELTKLCKTWSEGVADDRSAELADRKEERYTGVVTRLTALGWGTEIGHILPIDSLRRHPLVKLPNALTDRTWNTIQADMIKYMEQMKAKRLRREHDALVKVRKVIATNVLRTFKRSQLPWNAVMPGALEFCEFPKIKEIIVQPSSVTVDEQTFEALLPDFLGMIATWREGLVGHIVNVYKRDHDQDTTYDDDIAAERIKLATSVFKCTSCGGGSDVYFDDLMGFGNQAEVTKGCRPLFYPNVLAHRCLTRMTDFSMAMMFLTSMEVSTNIPWRATTIRLDTRTAEMVEEVVRACGMDPETTTVEDMDARDPRLACHVCAERGATAASGESAASGASASKDKGKGKASATAEELESAKVVARDWRSAVRHHGEKHWHLPTAWYMLSDTDAAAARVQEAVVIETSNQRSEALVQGSSDDGTDSENDVEMVDEDGPATSTSENKDPDEQTQEAHADISTTVASPGRGLPSQLPEATFSCAHCIDMPREPQPMDLKGMFLHLRVRHQDLTPRLNDNYYRSLAAPEIYTGDPFPAPVLNGVMIAAKPALPDPPPRTSFLEHYLYDSDYGSDDDGYGYDGYDDLPW</sequence>
<feature type="compositionally biased region" description="Low complexity" evidence="2">
    <location>
        <begin position="551"/>
        <end position="562"/>
    </location>
</feature>
<proteinExistence type="predicted"/>
<evidence type="ECO:0000313" key="4">
    <source>
        <dbReference type="EMBL" id="KAJ7361388.1"/>
    </source>
</evidence>
<dbReference type="AlphaFoldDB" id="A0AAD7F0C6"/>
<reference evidence="4" key="1">
    <citation type="submission" date="2023-03" db="EMBL/GenBank/DDBJ databases">
        <title>Massive genome expansion in bonnet fungi (Mycena s.s.) driven by repeated elements and novel gene families across ecological guilds.</title>
        <authorList>
            <consortium name="Lawrence Berkeley National Laboratory"/>
            <person name="Harder C.B."/>
            <person name="Miyauchi S."/>
            <person name="Viragh M."/>
            <person name="Kuo A."/>
            <person name="Thoen E."/>
            <person name="Andreopoulos B."/>
            <person name="Lu D."/>
            <person name="Skrede I."/>
            <person name="Drula E."/>
            <person name="Henrissat B."/>
            <person name="Morin E."/>
            <person name="Kohler A."/>
            <person name="Barry K."/>
            <person name="LaButti K."/>
            <person name="Morin E."/>
            <person name="Salamov A."/>
            <person name="Lipzen A."/>
            <person name="Mereny Z."/>
            <person name="Hegedus B."/>
            <person name="Baldrian P."/>
            <person name="Stursova M."/>
            <person name="Weitz H."/>
            <person name="Taylor A."/>
            <person name="Grigoriev I.V."/>
            <person name="Nagy L.G."/>
            <person name="Martin F."/>
            <person name="Kauserud H."/>
        </authorList>
    </citation>
    <scope>NUCLEOTIDE SEQUENCE</scope>
    <source>
        <strain evidence="4">CBHHK002</strain>
    </source>
</reference>
<dbReference type="SMART" id="SM00256">
    <property type="entry name" value="FBOX"/>
    <property type="match status" value="1"/>
</dbReference>
<dbReference type="SUPFAM" id="SSF81383">
    <property type="entry name" value="F-box domain"/>
    <property type="match status" value="1"/>
</dbReference>
<feature type="region of interest" description="Disordered" evidence="2">
    <location>
        <begin position="627"/>
        <end position="677"/>
    </location>
</feature>
<name>A0AAD7F0C6_9AGAR</name>
<evidence type="ECO:0000256" key="1">
    <source>
        <dbReference type="SAM" id="Coils"/>
    </source>
</evidence>
<evidence type="ECO:0000313" key="5">
    <source>
        <dbReference type="Proteomes" id="UP001218218"/>
    </source>
</evidence>
<dbReference type="InterPro" id="IPR001810">
    <property type="entry name" value="F-box_dom"/>
</dbReference>
<feature type="region of interest" description="Disordered" evidence="2">
    <location>
        <begin position="1"/>
        <end position="42"/>
    </location>
</feature>
<feature type="coiled-coil region" evidence="1">
    <location>
        <begin position="198"/>
        <end position="231"/>
    </location>
</feature>
<feature type="compositionally biased region" description="Basic residues" evidence="2">
    <location>
        <begin position="12"/>
        <end position="24"/>
    </location>
</feature>
<keyword evidence="1" id="KW-0175">Coiled coil</keyword>
<evidence type="ECO:0000256" key="2">
    <source>
        <dbReference type="SAM" id="MobiDB-lite"/>
    </source>
</evidence>